<dbReference type="InterPro" id="IPR010799">
    <property type="entry name" value="MlrC_C"/>
</dbReference>
<evidence type="ECO:0000313" key="3">
    <source>
        <dbReference type="EMBL" id="MDI4647453.1"/>
    </source>
</evidence>
<feature type="domain" description="Microcystin LR degradation protein MlrC C-terminal" evidence="1">
    <location>
        <begin position="300"/>
        <end position="481"/>
    </location>
</feature>
<dbReference type="Pfam" id="PF07364">
    <property type="entry name" value="DUF1485"/>
    <property type="match status" value="1"/>
</dbReference>
<dbReference type="EMBL" id="JAGRPV010000001">
    <property type="protein sequence ID" value="MDI4647453.1"/>
    <property type="molecule type" value="Genomic_DNA"/>
</dbReference>
<dbReference type="Proteomes" id="UP001161691">
    <property type="component" value="Unassembled WGS sequence"/>
</dbReference>
<dbReference type="PIRSF" id="PIRSF012702">
    <property type="entry name" value="UCP012702"/>
    <property type="match status" value="1"/>
</dbReference>
<evidence type="ECO:0000259" key="1">
    <source>
        <dbReference type="Pfam" id="PF07171"/>
    </source>
</evidence>
<comment type="caution">
    <text evidence="3">The sequence shown here is derived from an EMBL/GenBank/DDBJ whole genome shotgun (WGS) entry which is preliminary data.</text>
</comment>
<dbReference type="InterPro" id="IPR015995">
    <property type="entry name" value="MlrC_N"/>
</dbReference>
<dbReference type="RefSeq" id="WP_282910217.1">
    <property type="nucleotide sequence ID" value="NZ_JAGRPV010000001.1"/>
</dbReference>
<protein>
    <submittedName>
        <fullName evidence="3">M81 family metallopeptidase</fullName>
    </submittedName>
</protein>
<accession>A0ABT6TMF2</accession>
<evidence type="ECO:0000313" key="4">
    <source>
        <dbReference type="Proteomes" id="UP001161691"/>
    </source>
</evidence>
<keyword evidence="4" id="KW-1185">Reference proteome</keyword>
<dbReference type="InterPro" id="IPR009197">
    <property type="entry name" value="MlrC"/>
</dbReference>
<dbReference type="Pfam" id="PF07171">
    <property type="entry name" value="MlrC_C"/>
    <property type="match status" value="1"/>
</dbReference>
<gene>
    <name evidence="3" type="ORF">KB449_20955</name>
</gene>
<organism evidence="3 4">
    <name type="scientific">Cohnella hashimotonis</name>
    <dbReference type="NCBI Taxonomy" id="2826895"/>
    <lineage>
        <taxon>Bacteria</taxon>
        <taxon>Bacillati</taxon>
        <taxon>Bacillota</taxon>
        <taxon>Bacilli</taxon>
        <taxon>Bacillales</taxon>
        <taxon>Paenibacillaceae</taxon>
        <taxon>Cohnella</taxon>
    </lineage>
</organism>
<reference evidence="3" key="1">
    <citation type="submission" date="2023-04" db="EMBL/GenBank/DDBJ databases">
        <title>Comparative genomic analysis of Cohnella hashimotonis sp. nov., isolated from the International Space Station.</title>
        <authorList>
            <person name="Venkateswaran K."/>
            <person name="Simpson A."/>
        </authorList>
    </citation>
    <scope>NUCLEOTIDE SEQUENCE</scope>
    <source>
        <strain evidence="3">F6_2S_P_1</strain>
    </source>
</reference>
<feature type="domain" description="Microcystin LR degradation protein MlrC N-terminal" evidence="2">
    <location>
        <begin position="3"/>
        <end position="289"/>
    </location>
</feature>
<name>A0ABT6TMF2_9BACL</name>
<proteinExistence type="predicted"/>
<evidence type="ECO:0000259" key="2">
    <source>
        <dbReference type="Pfam" id="PF07364"/>
    </source>
</evidence>
<sequence length="501" mass="54826">MKRIWMMSIIQESNTFSPTMSTMDDFRRFQLALGEEIRDSKAETELTGFMEATGGEEVEIVPIVSALAVSSGIIRAEAWEELKQLLISCLNRAGPGDGAYLALHGAMAAEGCDDAGGALVEEVRTRLGPEKPIVVSLDLHANVTYKIVEGVQGIIGYRTFPHTDHHDTGIRAGKLFLSILNKGVRPVIAFRKIPMIVPAENSQTSHGPFFDLWTEARAGESRGDSLYTSLFPVQPWLDLPDMGSSVVVVGEDADIVSKEADRMADLFWDKRHEFQIELHAVRDIVARALVERTAGRPFIISDSADSPGAGSTGDSNYVLKELLDLGVQDRLVCLLTMVDAPAVAYAIDAGVGSMIEVDVGYTSSKNTQQGVPIRVLGRVRTIGDGKFQFGGGSLKGTTGNMGRCVVLQIGSISLLLSEWPTFSGDPAMYRSVGLEPSEADLLLVKSANQFRADYERISPHIFILDTPGSSPANIRSLIYRRLPRPFYPFEDEFEWRGESRL</sequence>